<protein>
    <recommendedName>
        <fullName evidence="4">Gag protein</fullName>
    </recommendedName>
</protein>
<dbReference type="Proteomes" id="UP001151760">
    <property type="component" value="Unassembled WGS sequence"/>
</dbReference>
<reference evidence="2" key="1">
    <citation type="journal article" date="2022" name="Int. J. Mol. Sci.">
        <title>Draft Genome of Tanacetum Coccineum: Genomic Comparison of Closely Related Tanacetum-Family Plants.</title>
        <authorList>
            <person name="Yamashiro T."/>
            <person name="Shiraishi A."/>
            <person name="Nakayama K."/>
            <person name="Satake H."/>
        </authorList>
    </citation>
    <scope>NUCLEOTIDE SEQUENCE</scope>
</reference>
<feature type="compositionally biased region" description="Basic and acidic residues" evidence="1">
    <location>
        <begin position="380"/>
        <end position="389"/>
    </location>
</feature>
<feature type="compositionally biased region" description="Polar residues" evidence="1">
    <location>
        <begin position="134"/>
        <end position="144"/>
    </location>
</feature>
<comment type="caution">
    <text evidence="2">The sequence shown here is derived from an EMBL/GenBank/DDBJ whole genome shotgun (WGS) entry which is preliminary data.</text>
</comment>
<evidence type="ECO:0008006" key="4">
    <source>
        <dbReference type="Google" id="ProtNLM"/>
    </source>
</evidence>
<dbReference type="EMBL" id="BQNB010014060">
    <property type="protein sequence ID" value="GJT23496.1"/>
    <property type="molecule type" value="Genomic_DNA"/>
</dbReference>
<feature type="region of interest" description="Disordered" evidence="1">
    <location>
        <begin position="322"/>
        <end position="389"/>
    </location>
</feature>
<name>A0ABQ5C8S9_9ASTR</name>
<proteinExistence type="predicted"/>
<feature type="compositionally biased region" description="Polar residues" evidence="1">
    <location>
        <begin position="324"/>
        <end position="349"/>
    </location>
</feature>
<evidence type="ECO:0000256" key="1">
    <source>
        <dbReference type="SAM" id="MobiDB-lite"/>
    </source>
</evidence>
<feature type="non-terminal residue" evidence="2">
    <location>
        <position position="389"/>
    </location>
</feature>
<organism evidence="2 3">
    <name type="scientific">Tanacetum coccineum</name>
    <dbReference type="NCBI Taxonomy" id="301880"/>
    <lineage>
        <taxon>Eukaryota</taxon>
        <taxon>Viridiplantae</taxon>
        <taxon>Streptophyta</taxon>
        <taxon>Embryophyta</taxon>
        <taxon>Tracheophyta</taxon>
        <taxon>Spermatophyta</taxon>
        <taxon>Magnoliopsida</taxon>
        <taxon>eudicotyledons</taxon>
        <taxon>Gunneridae</taxon>
        <taxon>Pentapetalae</taxon>
        <taxon>asterids</taxon>
        <taxon>campanulids</taxon>
        <taxon>Asterales</taxon>
        <taxon>Asteraceae</taxon>
        <taxon>Asteroideae</taxon>
        <taxon>Anthemideae</taxon>
        <taxon>Anthemidinae</taxon>
        <taxon>Tanacetum</taxon>
    </lineage>
</organism>
<evidence type="ECO:0000313" key="2">
    <source>
        <dbReference type="EMBL" id="GJT23496.1"/>
    </source>
</evidence>
<feature type="region of interest" description="Disordered" evidence="1">
    <location>
        <begin position="134"/>
        <end position="153"/>
    </location>
</feature>
<gene>
    <name evidence="2" type="ORF">Tco_0893433</name>
</gene>
<evidence type="ECO:0000313" key="3">
    <source>
        <dbReference type="Proteomes" id="UP001151760"/>
    </source>
</evidence>
<keyword evidence="3" id="KW-1185">Reference proteome</keyword>
<reference evidence="2" key="2">
    <citation type="submission" date="2022-01" db="EMBL/GenBank/DDBJ databases">
        <authorList>
            <person name="Yamashiro T."/>
            <person name="Shiraishi A."/>
            <person name="Satake H."/>
            <person name="Nakayama K."/>
        </authorList>
    </citation>
    <scope>NUCLEOTIDE SEQUENCE</scope>
</reference>
<sequence>MHNNIMAAGSRDRPPMLAPGRYTQWQSRFMRYVDTRLNSEALKKCILQGPYKLSHIIIPGQPTTAESLEVLERTAVKTFLNISPKNKAHYDAEKEVIRLLLTGIGDEIYSNVDACKTAHDMWIAKGYNRPLELPSNTRNKNVDTSPKYKNDNQMGSIGNQSICKECRKPNGKRYTPITIKRCLLCKQAEKGVSLQAEQADWIGDTDEEIDEQELKAHYSFMAKIQEVLPAESGSDAEPLEKVQYDVEYNMFANEKQHFVQSESINDNIYSLDRKDFSKTKSVPKTTVLEGLSKPVTTQILPKTAKEAVRNTNVIKPEMYRIDTRSSQTRAPQLPQTSRNTNPRVSTSTGVIHKANVRRPQLKSTQMKDKVMTNNSQVKFKRTEIEDHHR</sequence>
<accession>A0ABQ5C8S9</accession>